<feature type="coiled-coil region" evidence="1">
    <location>
        <begin position="120"/>
        <end position="157"/>
    </location>
</feature>
<dbReference type="Proteomes" id="UP000772434">
    <property type="component" value="Unassembled WGS sequence"/>
</dbReference>
<protein>
    <submittedName>
        <fullName evidence="3">Uncharacterized protein</fullName>
    </submittedName>
</protein>
<feature type="region of interest" description="Disordered" evidence="2">
    <location>
        <begin position="1"/>
        <end position="20"/>
    </location>
</feature>
<reference evidence="3" key="1">
    <citation type="submission" date="2020-11" db="EMBL/GenBank/DDBJ databases">
        <authorList>
            <consortium name="DOE Joint Genome Institute"/>
            <person name="Ahrendt S."/>
            <person name="Riley R."/>
            <person name="Andreopoulos W."/>
            <person name="Labutti K."/>
            <person name="Pangilinan J."/>
            <person name="Ruiz-Duenas F.J."/>
            <person name="Barrasa J.M."/>
            <person name="Sanchez-Garcia M."/>
            <person name="Camarero S."/>
            <person name="Miyauchi S."/>
            <person name="Serrano A."/>
            <person name="Linde D."/>
            <person name="Babiker R."/>
            <person name="Drula E."/>
            <person name="Ayuso-Fernandez I."/>
            <person name="Pacheco R."/>
            <person name="Padilla G."/>
            <person name="Ferreira P."/>
            <person name="Barriuso J."/>
            <person name="Kellner H."/>
            <person name="Castanera R."/>
            <person name="Alfaro M."/>
            <person name="Ramirez L."/>
            <person name="Pisabarro A.G."/>
            <person name="Kuo A."/>
            <person name="Tritt A."/>
            <person name="Lipzen A."/>
            <person name="He G."/>
            <person name="Yan M."/>
            <person name="Ng V."/>
            <person name="Cullen D."/>
            <person name="Martin F."/>
            <person name="Rosso M.-N."/>
            <person name="Henrissat B."/>
            <person name="Hibbett D."/>
            <person name="Martinez A.T."/>
            <person name="Grigoriev I.V."/>
        </authorList>
    </citation>
    <scope>NUCLEOTIDE SEQUENCE</scope>
    <source>
        <strain evidence="3">AH 40177</strain>
    </source>
</reference>
<name>A0A9P5UC73_9AGAR</name>
<dbReference type="AlphaFoldDB" id="A0A9P5UC73"/>
<dbReference type="EMBL" id="JADNRY010000016">
    <property type="protein sequence ID" value="KAF9073834.1"/>
    <property type="molecule type" value="Genomic_DNA"/>
</dbReference>
<sequence>MHLARWPTLASKTPEPTPDMSLQIADLGGELANEKTQTPWQVVASGASALLYGTTYATRDHIPASILILENLIAKEEAEASVVMVVAEEEEVAVVGVIVAVKVVEEGKEAMVVRAVEVVVAEEEAVAKEVEVVMAAMEEAEAEAAVAAMEAEVIRKQAIEIFRNPSSASKNMEPTPDAPPEISVPANKQTSVLVITSGESGRWVRGNPAQVEKARSLGALLYGKLYVNADGETESILFLEIYSKARYKEAIRFVITLADTTPFREVTLSADLKEEQRLKREKQMQKWWWRWWFKLQK</sequence>
<keyword evidence="4" id="KW-1185">Reference proteome</keyword>
<comment type="caution">
    <text evidence="3">The sequence shown here is derived from an EMBL/GenBank/DDBJ whole genome shotgun (WGS) entry which is preliminary data.</text>
</comment>
<accession>A0A9P5UC73</accession>
<gene>
    <name evidence="3" type="ORF">BDP27DRAFT_1400059</name>
</gene>
<evidence type="ECO:0000256" key="1">
    <source>
        <dbReference type="SAM" id="Coils"/>
    </source>
</evidence>
<evidence type="ECO:0000313" key="4">
    <source>
        <dbReference type="Proteomes" id="UP000772434"/>
    </source>
</evidence>
<evidence type="ECO:0000256" key="2">
    <source>
        <dbReference type="SAM" id="MobiDB-lite"/>
    </source>
</evidence>
<evidence type="ECO:0000313" key="3">
    <source>
        <dbReference type="EMBL" id="KAF9073834.1"/>
    </source>
</evidence>
<organism evidence="3 4">
    <name type="scientific">Rhodocollybia butyracea</name>
    <dbReference type="NCBI Taxonomy" id="206335"/>
    <lineage>
        <taxon>Eukaryota</taxon>
        <taxon>Fungi</taxon>
        <taxon>Dikarya</taxon>
        <taxon>Basidiomycota</taxon>
        <taxon>Agaricomycotina</taxon>
        <taxon>Agaricomycetes</taxon>
        <taxon>Agaricomycetidae</taxon>
        <taxon>Agaricales</taxon>
        <taxon>Marasmiineae</taxon>
        <taxon>Omphalotaceae</taxon>
        <taxon>Rhodocollybia</taxon>
    </lineage>
</organism>
<proteinExistence type="predicted"/>
<keyword evidence="1" id="KW-0175">Coiled coil</keyword>